<comment type="catalytic activity">
    <reaction evidence="10">
        <text>L-cysteine + L-glutamate + ATP = gamma-L-glutamyl-L-cysteine + ADP + phosphate + H(+)</text>
        <dbReference type="Rhea" id="RHEA:13285"/>
        <dbReference type="ChEBI" id="CHEBI:15378"/>
        <dbReference type="ChEBI" id="CHEBI:29985"/>
        <dbReference type="ChEBI" id="CHEBI:30616"/>
        <dbReference type="ChEBI" id="CHEBI:35235"/>
        <dbReference type="ChEBI" id="CHEBI:43474"/>
        <dbReference type="ChEBI" id="CHEBI:58173"/>
        <dbReference type="ChEBI" id="CHEBI:456216"/>
        <dbReference type="EC" id="6.3.2.2"/>
    </reaction>
</comment>
<dbReference type="InterPro" id="IPR011556">
    <property type="entry name" value="Glut_cys_lig_pln_type"/>
</dbReference>
<dbReference type="AlphaFoldDB" id="A0A963Z146"/>
<keyword evidence="4 10" id="KW-0436">Ligase</keyword>
<evidence type="ECO:0000256" key="4">
    <source>
        <dbReference type="ARBA" id="ARBA00022598"/>
    </source>
</evidence>
<evidence type="ECO:0000256" key="1">
    <source>
        <dbReference type="ARBA" id="ARBA00005006"/>
    </source>
</evidence>
<sequence length="453" mass="49070">MSNPGEGDLTPIDGLSQLAGYFEAGCKPAEKFRIGTEHEKFGFRRDDLTPPPYEPGGIRAMLEGIGADGWSPILDKGQPIGLTRDGASVSLEPAGQFELSGGLCRTLHETKAELDAHLAEVRAVAEPLGLGFAPLGFHPLATQAEMPWMPKGRYGIMRRYMPKVGTRGLDMMTRTCTVQVNLDFASETDMVRKLRVSLALQSFATALFANSPFYEGKPNGALSNRALVWTDTDKARSGIPAVVFEEGFGFERFSDFALDVPMYFVYRDGHYIDTAGAAFRDFMAGKLPGLEGQYPTMGDFADHLTTIFTDVRLKRFLEMRGADAGSPAMMGAFSAFWVGLLYDDAALTAAEDLVRGLTAADLMVTRAAVPTQGLDAPWRQGKLRDLLKPLLAIADSGLAARGLTNADGADERIHLDPLRAIAEGGPTQAEHWLSRFKGAWGGDVRPIFAEAAI</sequence>
<evidence type="ECO:0000256" key="9">
    <source>
        <dbReference type="ARBA" id="ARBA00023157"/>
    </source>
</evidence>
<dbReference type="InterPro" id="IPR014746">
    <property type="entry name" value="Gln_synth/guanido_kin_cat_dom"/>
</dbReference>
<dbReference type="InterPro" id="IPR006336">
    <property type="entry name" value="GCS2"/>
</dbReference>
<dbReference type="PANTHER" id="PTHR34378">
    <property type="entry name" value="GLUTAMATE--CYSTEINE LIGASE, CHLOROPLASTIC"/>
    <property type="match status" value="1"/>
</dbReference>
<dbReference type="PANTHER" id="PTHR34378:SF1">
    <property type="entry name" value="GLUTAMATE--CYSTEINE LIGASE, CHLOROPLASTIC"/>
    <property type="match status" value="1"/>
</dbReference>
<comment type="pathway">
    <text evidence="1">Sulfur metabolism; glutathione biosynthesis; glutathione from L-cysteine and L-glutamate: step 1/2.</text>
</comment>
<dbReference type="Gene3D" id="3.30.590.20">
    <property type="match status" value="1"/>
</dbReference>
<dbReference type="Pfam" id="PF04107">
    <property type="entry name" value="GCS2"/>
    <property type="match status" value="1"/>
</dbReference>
<evidence type="ECO:0000256" key="10">
    <source>
        <dbReference type="PIRNR" id="PIRNR017901"/>
    </source>
</evidence>
<keyword evidence="12" id="KW-1185">Reference proteome</keyword>
<evidence type="ECO:0000313" key="11">
    <source>
        <dbReference type="EMBL" id="MCB8880789.1"/>
    </source>
</evidence>
<comment type="function">
    <text evidence="10">Catalyzes the synthesis of gamma-glutamylcysteine (gamma-GC).</text>
</comment>
<reference evidence="11 12" key="1">
    <citation type="journal article" date="2021" name="Microorganisms">
        <title>Acidisoma silvae sp. nov. and Acidisomacellulosilytica sp. nov., Two Acidophilic Bacteria Isolated from Decaying Wood, Hydrolyzing Cellulose and Producing Poly-3-hydroxybutyrate.</title>
        <authorList>
            <person name="Mieszkin S."/>
            <person name="Pouder E."/>
            <person name="Uroz S."/>
            <person name="Simon-Colin C."/>
            <person name="Alain K."/>
        </authorList>
    </citation>
    <scope>NUCLEOTIDE SEQUENCE [LARGE SCALE GENOMIC DNA]</scope>
    <source>
        <strain evidence="11 12">HW T5.17</strain>
    </source>
</reference>
<organism evidence="11 12">
    <name type="scientific">Acidisoma cellulosilyticum</name>
    <dbReference type="NCBI Taxonomy" id="2802395"/>
    <lineage>
        <taxon>Bacteria</taxon>
        <taxon>Pseudomonadati</taxon>
        <taxon>Pseudomonadota</taxon>
        <taxon>Alphaproteobacteria</taxon>
        <taxon>Acetobacterales</taxon>
        <taxon>Acidocellaceae</taxon>
        <taxon>Acidisoma</taxon>
    </lineage>
</organism>
<accession>A0A963Z146</accession>
<protein>
    <recommendedName>
        <fullName evidence="10">Glutamate--cysteine ligase</fullName>
        <ecNumber evidence="10">6.3.2.2</ecNumber>
    </recommendedName>
</protein>
<gene>
    <name evidence="11" type="ORF">ACELLULO517_11140</name>
</gene>
<keyword evidence="8" id="KW-0809">Transit peptide</keyword>
<evidence type="ECO:0000313" key="12">
    <source>
        <dbReference type="Proteomes" id="UP000721844"/>
    </source>
</evidence>
<evidence type="ECO:0000256" key="2">
    <source>
        <dbReference type="ARBA" id="ARBA00010253"/>
    </source>
</evidence>
<name>A0A963Z146_9PROT</name>
<evidence type="ECO:0000256" key="7">
    <source>
        <dbReference type="ARBA" id="ARBA00022840"/>
    </source>
</evidence>
<dbReference type="GO" id="GO:0004357">
    <property type="term" value="F:glutamate-cysteine ligase activity"/>
    <property type="evidence" value="ECO:0007669"/>
    <property type="project" value="UniProtKB-UniRule"/>
</dbReference>
<dbReference type="EMBL" id="JAESVA010000003">
    <property type="protein sequence ID" value="MCB8880789.1"/>
    <property type="molecule type" value="Genomic_DNA"/>
</dbReference>
<keyword evidence="5" id="KW-0317">Glutathione biosynthesis</keyword>
<dbReference type="Proteomes" id="UP000721844">
    <property type="component" value="Unassembled WGS sequence"/>
</dbReference>
<dbReference type="SUPFAM" id="SSF55931">
    <property type="entry name" value="Glutamine synthetase/guanido kinase"/>
    <property type="match status" value="1"/>
</dbReference>
<dbReference type="NCBIfam" id="TIGR01436">
    <property type="entry name" value="glu_cys_lig_pln"/>
    <property type="match status" value="1"/>
</dbReference>
<keyword evidence="9" id="KW-1015">Disulfide bond</keyword>
<dbReference type="PIRSF" id="PIRSF017901">
    <property type="entry name" value="GCL"/>
    <property type="match status" value="1"/>
</dbReference>
<dbReference type="EC" id="6.3.2.2" evidence="10"/>
<dbReference type="InterPro" id="IPR035434">
    <property type="entry name" value="GCL_bact_plant"/>
</dbReference>
<evidence type="ECO:0000256" key="3">
    <source>
        <dbReference type="ARBA" id="ARBA00011153"/>
    </source>
</evidence>
<evidence type="ECO:0000256" key="5">
    <source>
        <dbReference type="ARBA" id="ARBA00022684"/>
    </source>
</evidence>
<comment type="subunit">
    <text evidence="3">Homodimer or monomer when oxidized or reduced, respectively.</text>
</comment>
<comment type="similarity">
    <text evidence="10">Belongs to the glutamate--cysteine ligase type 2 family. EgtA subfamily.</text>
</comment>
<comment type="similarity">
    <text evidence="2">Belongs to the carboxylate-amine ligase family. Glutamate--cysteine ligase type 2 subfamily.</text>
</comment>
<proteinExistence type="inferred from homology"/>
<keyword evidence="7 10" id="KW-0067">ATP-binding</keyword>
<evidence type="ECO:0000256" key="6">
    <source>
        <dbReference type="ARBA" id="ARBA00022741"/>
    </source>
</evidence>
<comment type="caution">
    <text evidence="11">The sequence shown here is derived from an EMBL/GenBank/DDBJ whole genome shotgun (WGS) entry which is preliminary data.</text>
</comment>
<evidence type="ECO:0000256" key="8">
    <source>
        <dbReference type="ARBA" id="ARBA00022946"/>
    </source>
</evidence>
<dbReference type="GO" id="GO:0006750">
    <property type="term" value="P:glutathione biosynthetic process"/>
    <property type="evidence" value="ECO:0007669"/>
    <property type="project" value="UniProtKB-UniRule"/>
</dbReference>
<dbReference type="GO" id="GO:0005524">
    <property type="term" value="F:ATP binding"/>
    <property type="evidence" value="ECO:0007669"/>
    <property type="project" value="UniProtKB-UniRule"/>
</dbReference>
<dbReference type="RefSeq" id="WP_227307442.1">
    <property type="nucleotide sequence ID" value="NZ_JAESVA010000003.1"/>
</dbReference>
<keyword evidence="6 10" id="KW-0547">Nucleotide-binding</keyword>